<evidence type="ECO:0000313" key="2">
    <source>
        <dbReference type="Proteomes" id="UP000828390"/>
    </source>
</evidence>
<gene>
    <name evidence="1" type="ORF">DPMN_118331</name>
</gene>
<proteinExistence type="predicted"/>
<sequence length="53" mass="5871">MSPKTAYTEHKTNEYVRNMTATLVGQQEPLLATGKLAWFDCSTGHTRGRLTGT</sequence>
<accession>A0A9D4GJY2</accession>
<reference evidence="1" key="2">
    <citation type="submission" date="2020-11" db="EMBL/GenBank/DDBJ databases">
        <authorList>
            <person name="McCartney M.A."/>
            <person name="Auch B."/>
            <person name="Kono T."/>
            <person name="Mallez S."/>
            <person name="Becker A."/>
            <person name="Gohl D.M."/>
            <person name="Silverstein K.A.T."/>
            <person name="Koren S."/>
            <person name="Bechman K.B."/>
            <person name="Herman A."/>
            <person name="Abrahante J.E."/>
            <person name="Garbe J."/>
        </authorList>
    </citation>
    <scope>NUCLEOTIDE SEQUENCE</scope>
    <source>
        <strain evidence="1">Duluth1</strain>
        <tissue evidence="1">Whole animal</tissue>
    </source>
</reference>
<dbReference type="EMBL" id="JAIWYP010000005">
    <property type="protein sequence ID" value="KAH3816808.1"/>
    <property type="molecule type" value="Genomic_DNA"/>
</dbReference>
<dbReference type="Proteomes" id="UP000828390">
    <property type="component" value="Unassembled WGS sequence"/>
</dbReference>
<organism evidence="1 2">
    <name type="scientific">Dreissena polymorpha</name>
    <name type="common">Zebra mussel</name>
    <name type="synonym">Mytilus polymorpha</name>
    <dbReference type="NCBI Taxonomy" id="45954"/>
    <lineage>
        <taxon>Eukaryota</taxon>
        <taxon>Metazoa</taxon>
        <taxon>Spiralia</taxon>
        <taxon>Lophotrochozoa</taxon>
        <taxon>Mollusca</taxon>
        <taxon>Bivalvia</taxon>
        <taxon>Autobranchia</taxon>
        <taxon>Heteroconchia</taxon>
        <taxon>Euheterodonta</taxon>
        <taxon>Imparidentia</taxon>
        <taxon>Neoheterodontei</taxon>
        <taxon>Myida</taxon>
        <taxon>Dreissenoidea</taxon>
        <taxon>Dreissenidae</taxon>
        <taxon>Dreissena</taxon>
    </lineage>
</organism>
<keyword evidence="2" id="KW-1185">Reference proteome</keyword>
<evidence type="ECO:0000313" key="1">
    <source>
        <dbReference type="EMBL" id="KAH3816808.1"/>
    </source>
</evidence>
<reference evidence="1" key="1">
    <citation type="journal article" date="2019" name="bioRxiv">
        <title>The Genome of the Zebra Mussel, Dreissena polymorpha: A Resource for Invasive Species Research.</title>
        <authorList>
            <person name="McCartney M.A."/>
            <person name="Auch B."/>
            <person name="Kono T."/>
            <person name="Mallez S."/>
            <person name="Zhang Y."/>
            <person name="Obille A."/>
            <person name="Becker A."/>
            <person name="Abrahante J.E."/>
            <person name="Garbe J."/>
            <person name="Badalamenti J.P."/>
            <person name="Herman A."/>
            <person name="Mangelson H."/>
            <person name="Liachko I."/>
            <person name="Sullivan S."/>
            <person name="Sone E.D."/>
            <person name="Koren S."/>
            <person name="Silverstein K.A.T."/>
            <person name="Beckman K.B."/>
            <person name="Gohl D.M."/>
        </authorList>
    </citation>
    <scope>NUCLEOTIDE SEQUENCE</scope>
    <source>
        <strain evidence="1">Duluth1</strain>
        <tissue evidence="1">Whole animal</tissue>
    </source>
</reference>
<protein>
    <submittedName>
        <fullName evidence="1">Uncharacterized protein</fullName>
    </submittedName>
</protein>
<comment type="caution">
    <text evidence="1">The sequence shown here is derived from an EMBL/GenBank/DDBJ whole genome shotgun (WGS) entry which is preliminary data.</text>
</comment>
<name>A0A9D4GJY2_DREPO</name>
<dbReference type="AlphaFoldDB" id="A0A9D4GJY2"/>